<keyword evidence="2" id="KW-0804">Transcription</keyword>
<dbReference type="GO" id="GO:0016987">
    <property type="term" value="F:sigma factor activity"/>
    <property type="evidence" value="ECO:0007669"/>
    <property type="project" value="InterPro"/>
</dbReference>
<protein>
    <submittedName>
        <fullName evidence="2">DNA-directed RNA polymerase specialized sigma24 family protein</fullName>
    </submittedName>
</protein>
<dbReference type="EMBL" id="JACHIO010000024">
    <property type="protein sequence ID" value="MBB5066164.1"/>
    <property type="molecule type" value="Genomic_DNA"/>
</dbReference>
<evidence type="ECO:0000313" key="3">
    <source>
        <dbReference type="Proteomes" id="UP000584867"/>
    </source>
</evidence>
<proteinExistence type="predicted"/>
<dbReference type="Gene3D" id="1.10.10.10">
    <property type="entry name" value="Winged helix-like DNA-binding domain superfamily/Winged helix DNA-binding domain"/>
    <property type="match status" value="1"/>
</dbReference>
<dbReference type="Pfam" id="PF08281">
    <property type="entry name" value="Sigma70_r4_2"/>
    <property type="match status" value="1"/>
</dbReference>
<dbReference type="InterPro" id="IPR036388">
    <property type="entry name" value="WH-like_DNA-bd_sf"/>
</dbReference>
<dbReference type="InterPro" id="IPR013249">
    <property type="entry name" value="RNA_pol_sigma70_r4_t2"/>
</dbReference>
<comment type="caution">
    <text evidence="2">The sequence shown here is derived from an EMBL/GenBank/DDBJ whole genome shotgun (WGS) entry which is preliminary data.</text>
</comment>
<dbReference type="RefSeq" id="WP_184259471.1">
    <property type="nucleotide sequence ID" value="NZ_JACHIO010000024.1"/>
</dbReference>
<organism evidence="2 3">
    <name type="scientific">Granulicella mallensis</name>
    <dbReference type="NCBI Taxonomy" id="940614"/>
    <lineage>
        <taxon>Bacteria</taxon>
        <taxon>Pseudomonadati</taxon>
        <taxon>Acidobacteriota</taxon>
        <taxon>Terriglobia</taxon>
        <taxon>Terriglobales</taxon>
        <taxon>Acidobacteriaceae</taxon>
        <taxon>Granulicella</taxon>
    </lineage>
</organism>
<dbReference type="InterPro" id="IPR013324">
    <property type="entry name" value="RNA_pol_sigma_r3/r4-like"/>
</dbReference>
<dbReference type="GO" id="GO:0000428">
    <property type="term" value="C:DNA-directed RNA polymerase complex"/>
    <property type="evidence" value="ECO:0007669"/>
    <property type="project" value="UniProtKB-KW"/>
</dbReference>
<dbReference type="Proteomes" id="UP000584867">
    <property type="component" value="Unassembled WGS sequence"/>
</dbReference>
<evidence type="ECO:0000259" key="1">
    <source>
        <dbReference type="Pfam" id="PF08281"/>
    </source>
</evidence>
<dbReference type="AlphaFoldDB" id="A0A7W7ZUW8"/>
<gene>
    <name evidence="2" type="ORF">HDF15_004538</name>
</gene>
<evidence type="ECO:0000313" key="2">
    <source>
        <dbReference type="EMBL" id="MBB5066164.1"/>
    </source>
</evidence>
<reference evidence="2 3" key="1">
    <citation type="submission" date="2020-08" db="EMBL/GenBank/DDBJ databases">
        <title>Genomic Encyclopedia of Type Strains, Phase IV (KMG-V): Genome sequencing to study the core and pangenomes of soil and plant-associated prokaryotes.</title>
        <authorList>
            <person name="Whitman W."/>
        </authorList>
    </citation>
    <scope>NUCLEOTIDE SEQUENCE [LARGE SCALE GENOMIC DNA]</scope>
    <source>
        <strain evidence="2 3">X5P3</strain>
    </source>
</reference>
<sequence>MSTNRLAPDHFFRLADARNRDYRQDQYVALLEAAPQTEKAALAILRTVHHRQETSRRRDRKWTVQPDLTFDPIAPQGEDTDGHIVAALSCLPLEDQDIISQHIIEGMSLRDIAKQQGVSKDCIRKRYDHAKQKLQALAKIQ</sequence>
<dbReference type="SUPFAM" id="SSF88659">
    <property type="entry name" value="Sigma3 and sigma4 domains of RNA polymerase sigma factors"/>
    <property type="match status" value="1"/>
</dbReference>
<dbReference type="GO" id="GO:0006352">
    <property type="term" value="P:DNA-templated transcription initiation"/>
    <property type="evidence" value="ECO:0007669"/>
    <property type="project" value="InterPro"/>
</dbReference>
<keyword evidence="2" id="KW-0240">DNA-directed RNA polymerase</keyword>
<accession>A0A7W7ZUW8</accession>
<feature type="domain" description="RNA polymerase sigma factor 70 region 4 type 2" evidence="1">
    <location>
        <begin position="84"/>
        <end position="134"/>
    </location>
</feature>
<name>A0A7W7ZUW8_9BACT</name>
<dbReference type="GO" id="GO:0003677">
    <property type="term" value="F:DNA binding"/>
    <property type="evidence" value="ECO:0007669"/>
    <property type="project" value="InterPro"/>
</dbReference>